<sequence length="547" mass="61512">MEKLRKYAALSLKITDPTSSLERICLRENIYGSPSENIEGPEDWNALEYIDTAGTYDGEINLALDENLILNEYAVKLCFDYEVKKGKKVVKKELIVALMGELYFVKFIFNPKEDDVELGVIFGRSFMRLVNGIVDFGSGVITIYPEQDLFEEDNEKKEKNGMIVKEEKEAINKVKGEALKEKDGPRAFIFPIRLEGKVLHQGYLLGGSYHGHESIFLLNCYGVRWQVEVKQTYVNAMSVVRHVWSEFTLPLVFVPKVYSTSQSDTVDLFIKDGECEMFIGRIRISKGFVNKHKLRGYASAVDVCCFHASAWIRDSGATWFSVYDLRLPDHVLNHVVPCSCQTTKVGLSSFVLLALRLDVFICTIQLKRKHGDIASYVNKHDAELSSVSLFVKLLCFEPTSPLNDPILVVAKDLWERIQLLMQVTYPLTPHPNAYSSIVQQDACPQPQSIPQIEYTVSTVNQQTHLAEFPQIESGLACQSQRGKGMLHGDEVLLVEAQGSGKDLNEEELDFLAYPGVVEGKAVLMANLFSYGSYVLSKITPDALTEGK</sequence>
<name>A0A6L2LU26_TANCI</name>
<accession>A0A6L2LU26</accession>
<reference evidence="1" key="1">
    <citation type="journal article" date="2019" name="Sci. Rep.">
        <title>Draft genome of Tanacetum cinerariifolium, the natural source of mosquito coil.</title>
        <authorList>
            <person name="Yamashiro T."/>
            <person name="Shiraishi A."/>
            <person name="Satake H."/>
            <person name="Nakayama K."/>
        </authorList>
    </citation>
    <scope>NUCLEOTIDE SEQUENCE</scope>
</reference>
<gene>
    <name evidence="1" type="ORF">Tci_035940</name>
</gene>
<comment type="caution">
    <text evidence="1">The sequence shown here is derived from an EMBL/GenBank/DDBJ whole genome shotgun (WGS) entry which is preliminary data.</text>
</comment>
<dbReference type="EMBL" id="BKCJ010004939">
    <property type="protein sequence ID" value="GEU63962.1"/>
    <property type="molecule type" value="Genomic_DNA"/>
</dbReference>
<protein>
    <submittedName>
        <fullName evidence="1">Uncharacterized protein</fullName>
    </submittedName>
</protein>
<evidence type="ECO:0000313" key="1">
    <source>
        <dbReference type="EMBL" id="GEU63962.1"/>
    </source>
</evidence>
<proteinExistence type="predicted"/>
<dbReference type="AlphaFoldDB" id="A0A6L2LU26"/>
<organism evidence="1">
    <name type="scientific">Tanacetum cinerariifolium</name>
    <name type="common">Dalmatian daisy</name>
    <name type="synonym">Chrysanthemum cinerariifolium</name>
    <dbReference type="NCBI Taxonomy" id="118510"/>
    <lineage>
        <taxon>Eukaryota</taxon>
        <taxon>Viridiplantae</taxon>
        <taxon>Streptophyta</taxon>
        <taxon>Embryophyta</taxon>
        <taxon>Tracheophyta</taxon>
        <taxon>Spermatophyta</taxon>
        <taxon>Magnoliopsida</taxon>
        <taxon>eudicotyledons</taxon>
        <taxon>Gunneridae</taxon>
        <taxon>Pentapetalae</taxon>
        <taxon>asterids</taxon>
        <taxon>campanulids</taxon>
        <taxon>Asterales</taxon>
        <taxon>Asteraceae</taxon>
        <taxon>Asteroideae</taxon>
        <taxon>Anthemideae</taxon>
        <taxon>Anthemidinae</taxon>
        <taxon>Tanacetum</taxon>
    </lineage>
</organism>